<feature type="transmembrane region" description="Helical" evidence="2">
    <location>
        <begin position="64"/>
        <end position="87"/>
    </location>
</feature>
<name>A0A8H9GGV5_9MICO</name>
<protein>
    <submittedName>
        <fullName evidence="3">Uncharacterized protein</fullName>
    </submittedName>
</protein>
<evidence type="ECO:0000313" key="3">
    <source>
        <dbReference type="EMBL" id="GGM24495.1"/>
    </source>
</evidence>
<reference evidence="3" key="1">
    <citation type="journal article" date="2014" name="Int. J. Syst. Evol. Microbiol.">
        <title>Complete genome sequence of Corynebacterium casei LMG S-19264T (=DSM 44701T), isolated from a smear-ripened cheese.</title>
        <authorList>
            <consortium name="US DOE Joint Genome Institute (JGI-PGF)"/>
            <person name="Walter F."/>
            <person name="Albersmeier A."/>
            <person name="Kalinowski J."/>
            <person name="Ruckert C."/>
        </authorList>
    </citation>
    <scope>NUCLEOTIDE SEQUENCE</scope>
    <source>
        <strain evidence="3">JCM 3051</strain>
    </source>
</reference>
<evidence type="ECO:0000256" key="2">
    <source>
        <dbReference type="SAM" id="Phobius"/>
    </source>
</evidence>
<proteinExistence type="predicted"/>
<keyword evidence="4" id="KW-1185">Reference proteome</keyword>
<evidence type="ECO:0000313" key="4">
    <source>
        <dbReference type="Proteomes" id="UP000655589"/>
    </source>
</evidence>
<dbReference type="EMBL" id="BMPT01000006">
    <property type="protein sequence ID" value="GGM24495.1"/>
    <property type="molecule type" value="Genomic_DNA"/>
</dbReference>
<sequence length="194" mass="20445">MAGSGQVRDEALRERWERSLVGVTGSPVRRRRRRSERGRGEPSGGLWQRDSNRLPTERRGRRRLAVSALAVGAGLLGVASAVVLAPAGSEPTALVCPAGVTASWVDRYRDVLGLQVPDPRDHLEVTASAGSRVEVSFTDAAGARYPEVVATAPGGGVLVVDPPRPVPADERARWRVQVVVTSGTAAAVCAGGLR</sequence>
<keyword evidence="2" id="KW-1133">Transmembrane helix</keyword>
<keyword evidence="2" id="KW-0472">Membrane</keyword>
<organism evidence="3 4">
    <name type="scientific">Promicromonospora citrea</name>
    <dbReference type="NCBI Taxonomy" id="43677"/>
    <lineage>
        <taxon>Bacteria</taxon>
        <taxon>Bacillati</taxon>
        <taxon>Actinomycetota</taxon>
        <taxon>Actinomycetes</taxon>
        <taxon>Micrococcales</taxon>
        <taxon>Promicromonosporaceae</taxon>
        <taxon>Promicromonospora</taxon>
    </lineage>
</organism>
<comment type="caution">
    <text evidence="3">The sequence shown here is derived from an EMBL/GenBank/DDBJ whole genome shotgun (WGS) entry which is preliminary data.</text>
</comment>
<keyword evidence="2" id="KW-0812">Transmembrane</keyword>
<dbReference type="AlphaFoldDB" id="A0A8H9GGV5"/>
<feature type="region of interest" description="Disordered" evidence="1">
    <location>
        <begin position="24"/>
        <end position="58"/>
    </location>
</feature>
<dbReference type="RefSeq" id="WP_171107991.1">
    <property type="nucleotide sequence ID" value="NZ_BMPT01000006.1"/>
</dbReference>
<dbReference type="Proteomes" id="UP000655589">
    <property type="component" value="Unassembled WGS sequence"/>
</dbReference>
<reference evidence="3" key="2">
    <citation type="submission" date="2020-09" db="EMBL/GenBank/DDBJ databases">
        <authorList>
            <person name="Sun Q."/>
            <person name="Ohkuma M."/>
        </authorList>
    </citation>
    <scope>NUCLEOTIDE SEQUENCE</scope>
    <source>
        <strain evidence="3">JCM 3051</strain>
    </source>
</reference>
<evidence type="ECO:0000256" key="1">
    <source>
        <dbReference type="SAM" id="MobiDB-lite"/>
    </source>
</evidence>
<accession>A0A8H9GGV5</accession>
<gene>
    <name evidence="3" type="ORF">GCM10010102_20190</name>
</gene>